<evidence type="ECO:0000313" key="2">
    <source>
        <dbReference type="EMBL" id="KRT35309.1"/>
    </source>
</evidence>
<feature type="domain" description="Aminotransferase class V" evidence="1">
    <location>
        <begin position="4"/>
        <end position="376"/>
    </location>
</feature>
<dbReference type="InterPro" id="IPR000192">
    <property type="entry name" value="Aminotrans_V_dom"/>
</dbReference>
<dbReference type="PANTHER" id="PTHR43586:SF4">
    <property type="entry name" value="ISOPENICILLIN N EPIMERASE"/>
    <property type="match status" value="1"/>
</dbReference>
<proteinExistence type="predicted"/>
<dbReference type="InterPro" id="IPR010969">
    <property type="entry name" value="Cys_dSase-rel_unknwn_funct"/>
</dbReference>
<organism evidence="2 3">
    <name type="scientific">Acetomicrobium hydrogeniformans ATCC BAA-1850</name>
    <dbReference type="NCBI Taxonomy" id="592015"/>
    <lineage>
        <taxon>Bacteria</taxon>
        <taxon>Thermotogati</taxon>
        <taxon>Synergistota</taxon>
        <taxon>Synergistia</taxon>
        <taxon>Synergistales</taxon>
        <taxon>Acetomicrobiaceae</taxon>
        <taxon>Acetomicrobium</taxon>
    </lineage>
</organism>
<dbReference type="STRING" id="592015.HMPREF1705_04580"/>
<dbReference type="SUPFAM" id="SSF53383">
    <property type="entry name" value="PLP-dependent transferases"/>
    <property type="match status" value="1"/>
</dbReference>
<accession>A0A0T5XAA5</accession>
<dbReference type="OrthoDB" id="9804366at2"/>
<sequence>MSLYLNNAATSWPKPRVVAEEMSNFILNAGANLGRGSASDRDVMTLGLVADTRAKIATLFDGHSDRDPRYVTFTSNVTEALNVVIKGFLRPGMTVLTSSVEHNAVIRPLRSLERKGVRVIVMKCDRNGFLSPSFFEEEIKKHRPNLIILNHASNVCGAIQDIEALCGICGDYGLPVVIDAAQAAGHLPISVSKGDIAALCFTGHKGLLGPQGTGGIVWRPDFAEAVSPLIEGGTGSFSHEEVQPDKLPDKFESGTLNLPGIAGLSAAIDWIDARGIKNIAEKSNRLGEKLLDGLLGMPEAILYGPKTMAGRLPVFAFNVKGWDNAELAFKLNDRWKIETRPGLHCAPLAHRTLGTFPEGALRVSPGPFNEEEDIEFFLNALSELVKDSGE</sequence>
<dbReference type="NCBIfam" id="TIGR01977">
    <property type="entry name" value="am_tr_V_EF2568"/>
    <property type="match status" value="1"/>
</dbReference>
<dbReference type="RefSeq" id="WP_009202055.1">
    <property type="nucleotide sequence ID" value="NZ_ACJX03000001.1"/>
</dbReference>
<dbReference type="Gene3D" id="3.40.640.10">
    <property type="entry name" value="Type I PLP-dependent aspartate aminotransferase-like (Major domain)"/>
    <property type="match status" value="1"/>
</dbReference>
<reference evidence="3" key="1">
    <citation type="submission" date="2012-09" db="EMBL/GenBank/DDBJ databases">
        <authorList>
            <person name="Weinstock G."/>
            <person name="Sodergren E."/>
            <person name="Clifton S."/>
            <person name="Fulton L."/>
            <person name="Fulton B."/>
            <person name="Courtney L."/>
            <person name="Fronick C."/>
            <person name="Harrison M."/>
            <person name="Strong C."/>
            <person name="Farmer C."/>
            <person name="Delehaunty K."/>
            <person name="Markovic C."/>
            <person name="Hall O."/>
            <person name="Minx P."/>
            <person name="Tomlinson C."/>
            <person name="Mitreva M."/>
            <person name="Nelson J."/>
            <person name="Hou S."/>
            <person name="Wollam A."/>
            <person name="Pepin K.H."/>
            <person name="Johnson M."/>
            <person name="Bhonagiri V."/>
            <person name="Nash W.E."/>
            <person name="Suruliraj S."/>
            <person name="Warren W."/>
            <person name="Chinwalla A."/>
            <person name="Mardis E.R."/>
            <person name="Wilson R.K."/>
        </authorList>
    </citation>
    <scope>NUCLEOTIDE SEQUENCE [LARGE SCALE GENOMIC DNA]</scope>
    <source>
        <strain evidence="3">OS1</strain>
    </source>
</reference>
<dbReference type="Pfam" id="PF00266">
    <property type="entry name" value="Aminotran_5"/>
    <property type="match status" value="1"/>
</dbReference>
<dbReference type="InterPro" id="IPR015424">
    <property type="entry name" value="PyrdxlP-dep_Trfase"/>
</dbReference>
<evidence type="ECO:0000259" key="1">
    <source>
        <dbReference type="Pfam" id="PF00266"/>
    </source>
</evidence>
<dbReference type="Proteomes" id="UP000005273">
    <property type="component" value="Unassembled WGS sequence"/>
</dbReference>
<dbReference type="InterPro" id="IPR015421">
    <property type="entry name" value="PyrdxlP-dep_Trfase_major"/>
</dbReference>
<evidence type="ECO:0000313" key="3">
    <source>
        <dbReference type="Proteomes" id="UP000005273"/>
    </source>
</evidence>
<dbReference type="eggNOG" id="COG0520">
    <property type="taxonomic scope" value="Bacteria"/>
</dbReference>
<dbReference type="AlphaFoldDB" id="A0A0T5XAA5"/>
<protein>
    <submittedName>
        <fullName evidence="2">Cysteine desulfurase family protein</fullName>
    </submittedName>
</protein>
<keyword evidence="3" id="KW-1185">Reference proteome</keyword>
<gene>
    <name evidence="2" type="ORF">HMPREF1705_04580</name>
</gene>
<dbReference type="EMBL" id="ACJX03000001">
    <property type="protein sequence ID" value="KRT35309.1"/>
    <property type="molecule type" value="Genomic_DNA"/>
</dbReference>
<dbReference type="Gene3D" id="3.90.1150.10">
    <property type="entry name" value="Aspartate Aminotransferase, domain 1"/>
    <property type="match status" value="1"/>
</dbReference>
<comment type="caution">
    <text evidence="2">The sequence shown here is derived from an EMBL/GenBank/DDBJ whole genome shotgun (WGS) entry which is preliminary data.</text>
</comment>
<name>A0A0T5XAA5_9BACT</name>
<dbReference type="PANTHER" id="PTHR43586">
    <property type="entry name" value="CYSTEINE DESULFURASE"/>
    <property type="match status" value="1"/>
</dbReference>
<dbReference type="InterPro" id="IPR015422">
    <property type="entry name" value="PyrdxlP-dep_Trfase_small"/>
</dbReference>